<proteinExistence type="predicted"/>
<accession>A0A1H7F057</accession>
<evidence type="ECO:0000313" key="1">
    <source>
        <dbReference type="EMBL" id="SEK19224.1"/>
    </source>
</evidence>
<keyword evidence="2" id="KW-1185">Reference proteome</keyword>
<sequence length="119" mass="13663">MATRDDVSHFLQAFFAKYRVFDIIFRDSRPKNAQTLLGLEITPVKRREIVESITITDYSEGPLDDQLYGIASMWVFGKIYKDNELYIKISMGTSGNPVICISFHPAAHPISYPFKKEKI</sequence>
<dbReference type="OrthoDB" id="1366475at2"/>
<evidence type="ECO:0000313" key="2">
    <source>
        <dbReference type="Proteomes" id="UP000198916"/>
    </source>
</evidence>
<reference evidence="2" key="1">
    <citation type="submission" date="2016-10" db="EMBL/GenBank/DDBJ databases">
        <authorList>
            <person name="Varghese N."/>
            <person name="Submissions S."/>
        </authorList>
    </citation>
    <scope>NUCLEOTIDE SEQUENCE [LARGE SCALE GENOMIC DNA]</scope>
    <source>
        <strain evidence="2">Jip14</strain>
    </source>
</reference>
<name>A0A1H7F057_9SPHI</name>
<dbReference type="RefSeq" id="WP_090602000.1">
    <property type="nucleotide sequence ID" value="NZ_FNZR01000001.1"/>
</dbReference>
<protein>
    <recommendedName>
        <fullName evidence="3">Toxin</fullName>
    </recommendedName>
</protein>
<evidence type="ECO:0008006" key="3">
    <source>
        <dbReference type="Google" id="ProtNLM"/>
    </source>
</evidence>
<dbReference type="AlphaFoldDB" id="A0A1H7F057"/>
<dbReference type="STRING" id="332977.SAMN05421740_101148"/>
<organism evidence="1 2">
    <name type="scientific">Parapedobacter koreensis</name>
    <dbReference type="NCBI Taxonomy" id="332977"/>
    <lineage>
        <taxon>Bacteria</taxon>
        <taxon>Pseudomonadati</taxon>
        <taxon>Bacteroidota</taxon>
        <taxon>Sphingobacteriia</taxon>
        <taxon>Sphingobacteriales</taxon>
        <taxon>Sphingobacteriaceae</taxon>
        <taxon>Parapedobacter</taxon>
    </lineage>
</organism>
<dbReference type="Proteomes" id="UP000198916">
    <property type="component" value="Unassembled WGS sequence"/>
</dbReference>
<dbReference type="EMBL" id="FNZR01000001">
    <property type="protein sequence ID" value="SEK19224.1"/>
    <property type="molecule type" value="Genomic_DNA"/>
</dbReference>
<gene>
    <name evidence="1" type="ORF">SAMN05421740_101148</name>
</gene>